<reference evidence="1" key="1">
    <citation type="submission" date="2022-06" db="EMBL/GenBank/DDBJ databases">
        <title>Phylogenomic reconstructions and comparative analyses of Kickxellomycotina fungi.</title>
        <authorList>
            <person name="Reynolds N.K."/>
            <person name="Stajich J.E."/>
            <person name="Barry K."/>
            <person name="Grigoriev I.V."/>
            <person name="Crous P."/>
            <person name="Smith M.E."/>
        </authorList>
    </citation>
    <scope>NUCLEOTIDE SEQUENCE</scope>
    <source>
        <strain evidence="1">RSA 2271</strain>
    </source>
</reference>
<proteinExistence type="predicted"/>
<gene>
    <name evidence="1" type="ORF">EV182_005425</name>
</gene>
<protein>
    <submittedName>
        <fullName evidence="1">Uncharacterized protein</fullName>
    </submittedName>
</protein>
<accession>A0ACC1HAL2</accession>
<sequence>DIDITSKAILINFDKHYKVASIIREIQRFQVSYKDNYIGSSPALSEYILGEWNNIGQMGIDEDSLYELSLQREPRVARVPKISTTDLASSLSQQPFTLTSETSPQDAVSDNCDLATLVESPTIGPVGSLVQRDAMSLLSTMNTRHSTTTDSLSTELPQEQKAQRRPASPPALPSIDGNESDDEDDGFNSSESMGGSDASGDRPRNVTAGRMSRKKCNKATNASSKAATLLGLGSQHQIVLTATEMPSKAAALLGLPQNSQLMLNTTNLREEHSDPPHYPTSGPHSARPELTIYSSQSLFSLSNSSNGEQQQQRPRIRTAHARTMSQSQSQRSSPLYPRAAITSIFSPKKSALLEQRQDLKVLNHPHVAPSPVENSLVETVSDNTSNSSKSSSWYNRFPTPSIISSRSSKRDGSNETRCASSGSSRHDTENSLHYLLDGRASSAALRSSSMKAAMVLGISPEALASACSPISSNVSGDAADDDYARANSPTPPPVPRKDRRYIKPSTAHATYRMPPFPQLEKQREER</sequence>
<feature type="non-terminal residue" evidence="1">
    <location>
        <position position="1"/>
    </location>
</feature>
<feature type="non-terminal residue" evidence="1">
    <location>
        <position position="526"/>
    </location>
</feature>
<comment type="caution">
    <text evidence="1">The sequence shown here is derived from an EMBL/GenBank/DDBJ whole genome shotgun (WGS) entry which is preliminary data.</text>
</comment>
<keyword evidence="2" id="KW-1185">Reference proteome</keyword>
<name>A0ACC1HAL2_9FUNG</name>
<dbReference type="Proteomes" id="UP001145114">
    <property type="component" value="Unassembled WGS sequence"/>
</dbReference>
<evidence type="ECO:0000313" key="2">
    <source>
        <dbReference type="Proteomes" id="UP001145114"/>
    </source>
</evidence>
<dbReference type="EMBL" id="JAMZIH010007067">
    <property type="protein sequence ID" value="KAJ1673341.1"/>
    <property type="molecule type" value="Genomic_DNA"/>
</dbReference>
<organism evidence="1 2">
    <name type="scientific">Spiromyces aspiralis</name>
    <dbReference type="NCBI Taxonomy" id="68401"/>
    <lineage>
        <taxon>Eukaryota</taxon>
        <taxon>Fungi</taxon>
        <taxon>Fungi incertae sedis</taxon>
        <taxon>Zoopagomycota</taxon>
        <taxon>Kickxellomycotina</taxon>
        <taxon>Kickxellomycetes</taxon>
        <taxon>Kickxellales</taxon>
        <taxon>Kickxellaceae</taxon>
        <taxon>Spiromyces</taxon>
    </lineage>
</organism>
<evidence type="ECO:0000313" key="1">
    <source>
        <dbReference type="EMBL" id="KAJ1673341.1"/>
    </source>
</evidence>